<dbReference type="AlphaFoldDB" id="A0A161VQM3"/>
<protein>
    <submittedName>
        <fullName evidence="2">Uncharacterized protein</fullName>
    </submittedName>
</protein>
<evidence type="ECO:0000256" key="1">
    <source>
        <dbReference type="SAM" id="MobiDB-lite"/>
    </source>
</evidence>
<dbReference type="Proteomes" id="UP000076584">
    <property type="component" value="Unassembled WGS sequence"/>
</dbReference>
<feature type="region of interest" description="Disordered" evidence="1">
    <location>
        <begin position="234"/>
        <end position="267"/>
    </location>
</feature>
<feature type="compositionally biased region" description="Basic and acidic residues" evidence="1">
    <location>
        <begin position="234"/>
        <end position="254"/>
    </location>
</feature>
<gene>
    <name evidence="2" type="ORF">CI238_12216</name>
</gene>
<name>A0A161VQM3_COLIC</name>
<evidence type="ECO:0000313" key="3">
    <source>
        <dbReference type="Proteomes" id="UP000076584"/>
    </source>
</evidence>
<organism evidence="2 3">
    <name type="scientific">Colletotrichum incanum</name>
    <name type="common">Soybean anthracnose fungus</name>
    <dbReference type="NCBI Taxonomy" id="1573173"/>
    <lineage>
        <taxon>Eukaryota</taxon>
        <taxon>Fungi</taxon>
        <taxon>Dikarya</taxon>
        <taxon>Ascomycota</taxon>
        <taxon>Pezizomycotina</taxon>
        <taxon>Sordariomycetes</taxon>
        <taxon>Hypocreomycetidae</taxon>
        <taxon>Glomerellales</taxon>
        <taxon>Glomerellaceae</taxon>
        <taxon>Colletotrichum</taxon>
        <taxon>Colletotrichum spaethianum species complex</taxon>
    </lineage>
</organism>
<proteinExistence type="predicted"/>
<evidence type="ECO:0000313" key="2">
    <source>
        <dbReference type="EMBL" id="KZL79454.1"/>
    </source>
</evidence>
<accession>A0A161VQM3</accession>
<sequence>MVEPSYSRNELVSELTSYYEFLTQLFLPPEVVQYPPEGGWEHITPEFVDSFCLGKNDTVADLMKHIPYVRRTKEDDWEPWMVYESATAVDFTGDLVLSLPTKYANEFLFEPEEGNISDIPPHVFFYATIPSGRDGHYIFIDTERGTIVLADPQTGPNPTRLSDPEAPDEEAWRRFETYTFHEFFTMAKEKFRKFEMTALNRKHVHYTSPDTPQAQIYREEGVFTERYNRERCMNRLDEYQKQKDRENRESRGEEELPVPPPKDIPTIQASLRELYPDIRFVDDKSLDTLAKNVESP</sequence>
<reference evidence="2 3" key="1">
    <citation type="submission" date="2015-06" db="EMBL/GenBank/DDBJ databases">
        <title>Survival trade-offs in plant roots during colonization by closely related pathogenic and mutualistic fungi.</title>
        <authorList>
            <person name="Hacquard S."/>
            <person name="Kracher B."/>
            <person name="Hiruma K."/>
            <person name="Weinman A."/>
            <person name="Muench P."/>
            <person name="Garrido Oter R."/>
            <person name="Ver Loren van Themaat E."/>
            <person name="Dallerey J.-F."/>
            <person name="Damm U."/>
            <person name="Henrissat B."/>
            <person name="Lespinet O."/>
            <person name="Thon M."/>
            <person name="Kemen E."/>
            <person name="McHardy A.C."/>
            <person name="Schulze-Lefert P."/>
            <person name="O'Connell R.J."/>
        </authorList>
    </citation>
    <scope>NUCLEOTIDE SEQUENCE [LARGE SCALE GENOMIC DNA]</scope>
    <source>
        <strain evidence="2 3">MAFF 238704</strain>
    </source>
</reference>
<comment type="caution">
    <text evidence="2">The sequence shown here is derived from an EMBL/GenBank/DDBJ whole genome shotgun (WGS) entry which is preliminary data.</text>
</comment>
<keyword evidence="3" id="KW-1185">Reference proteome</keyword>
<dbReference type="EMBL" id="LFIW01002102">
    <property type="protein sequence ID" value="KZL79454.1"/>
    <property type="molecule type" value="Genomic_DNA"/>
</dbReference>